<feature type="domain" description="GtrA/DPMS transmembrane" evidence="7">
    <location>
        <begin position="17"/>
        <end position="140"/>
    </location>
</feature>
<evidence type="ECO:0000256" key="6">
    <source>
        <dbReference type="SAM" id="Phobius"/>
    </source>
</evidence>
<reference evidence="8" key="2">
    <citation type="journal article" date="2021" name="PeerJ">
        <title>Extensive microbial diversity within the chicken gut microbiome revealed by metagenomics and culture.</title>
        <authorList>
            <person name="Gilroy R."/>
            <person name="Ravi A."/>
            <person name="Getino M."/>
            <person name="Pursley I."/>
            <person name="Horton D.L."/>
            <person name="Alikhan N.F."/>
            <person name="Baker D."/>
            <person name="Gharbi K."/>
            <person name="Hall N."/>
            <person name="Watson M."/>
            <person name="Adriaenssens E.M."/>
            <person name="Foster-Nyarko E."/>
            <person name="Jarju S."/>
            <person name="Secka A."/>
            <person name="Antonio M."/>
            <person name="Oren A."/>
            <person name="Chaudhuri R.R."/>
            <person name="La Ragione R."/>
            <person name="Hildebrand F."/>
            <person name="Pallen M.J."/>
        </authorList>
    </citation>
    <scope>NUCLEOTIDE SEQUENCE</scope>
    <source>
        <strain evidence="8">CHK195-4489</strain>
    </source>
</reference>
<dbReference type="GO" id="GO:0000271">
    <property type="term" value="P:polysaccharide biosynthetic process"/>
    <property type="evidence" value="ECO:0007669"/>
    <property type="project" value="InterPro"/>
</dbReference>
<organism evidence="8 9">
    <name type="scientific">Candidatus Egerieisoma faecipullorum</name>
    <dbReference type="NCBI Taxonomy" id="2840963"/>
    <lineage>
        <taxon>Bacteria</taxon>
        <taxon>Bacillati</taxon>
        <taxon>Bacillota</taxon>
        <taxon>Clostridia</taxon>
        <taxon>Eubacteriales</taxon>
        <taxon>Clostridiaceae</taxon>
        <taxon>Clostridiaceae incertae sedis</taxon>
        <taxon>Candidatus Egerieisoma</taxon>
    </lineage>
</organism>
<evidence type="ECO:0000259" key="7">
    <source>
        <dbReference type="Pfam" id="PF04138"/>
    </source>
</evidence>
<sequence>MEKIKALWLKYKQFILFCCVGVSNTVVALIVSWILLRLWGLFDFELVLFGFNLAAGTSSILGDIAGAVNSYLLNSKFVFDGRNRRTGPKFIAAFVIYAIMSALLVMLVNRVFSVPEDYCKLIVTPVMLIVNFLMNKFWVFKKESS</sequence>
<dbReference type="EMBL" id="DVMM01000104">
    <property type="protein sequence ID" value="HIU29672.1"/>
    <property type="molecule type" value="Genomic_DNA"/>
</dbReference>
<comment type="subcellular location">
    <subcellularLocation>
        <location evidence="1">Membrane</location>
        <topology evidence="1">Multi-pass membrane protein</topology>
    </subcellularLocation>
</comment>
<dbReference type="InterPro" id="IPR007267">
    <property type="entry name" value="GtrA_DPMS_TM"/>
</dbReference>
<feature type="transmembrane region" description="Helical" evidence="6">
    <location>
        <begin position="14"/>
        <end position="36"/>
    </location>
</feature>
<keyword evidence="5 6" id="KW-0472">Membrane</keyword>
<keyword evidence="3 6" id="KW-0812">Transmembrane</keyword>
<evidence type="ECO:0000256" key="5">
    <source>
        <dbReference type="ARBA" id="ARBA00023136"/>
    </source>
</evidence>
<feature type="transmembrane region" description="Helical" evidence="6">
    <location>
        <begin position="121"/>
        <end position="140"/>
    </location>
</feature>
<name>A0A9D1I896_9CLOT</name>
<keyword evidence="4 6" id="KW-1133">Transmembrane helix</keyword>
<feature type="transmembrane region" description="Helical" evidence="6">
    <location>
        <begin position="48"/>
        <end position="69"/>
    </location>
</feature>
<evidence type="ECO:0000313" key="9">
    <source>
        <dbReference type="Proteomes" id="UP000824089"/>
    </source>
</evidence>
<evidence type="ECO:0000313" key="8">
    <source>
        <dbReference type="EMBL" id="HIU29672.1"/>
    </source>
</evidence>
<protein>
    <submittedName>
        <fullName evidence="8">GtrA family protein</fullName>
    </submittedName>
</protein>
<dbReference type="PANTHER" id="PTHR38459">
    <property type="entry name" value="PROPHAGE BACTOPRENOL-LINKED GLUCOSE TRANSLOCASE HOMOLOG"/>
    <property type="match status" value="1"/>
</dbReference>
<reference evidence="8" key="1">
    <citation type="submission" date="2020-10" db="EMBL/GenBank/DDBJ databases">
        <authorList>
            <person name="Gilroy R."/>
        </authorList>
    </citation>
    <scope>NUCLEOTIDE SEQUENCE</scope>
    <source>
        <strain evidence="8">CHK195-4489</strain>
    </source>
</reference>
<dbReference type="InterPro" id="IPR051401">
    <property type="entry name" value="GtrA_CellWall_Glycosyl"/>
</dbReference>
<feature type="transmembrane region" description="Helical" evidence="6">
    <location>
        <begin position="90"/>
        <end position="109"/>
    </location>
</feature>
<dbReference type="Pfam" id="PF04138">
    <property type="entry name" value="GtrA_DPMS_TM"/>
    <property type="match status" value="1"/>
</dbReference>
<evidence type="ECO:0000256" key="1">
    <source>
        <dbReference type="ARBA" id="ARBA00004141"/>
    </source>
</evidence>
<evidence type="ECO:0000256" key="3">
    <source>
        <dbReference type="ARBA" id="ARBA00022692"/>
    </source>
</evidence>
<dbReference type="Proteomes" id="UP000824089">
    <property type="component" value="Unassembled WGS sequence"/>
</dbReference>
<proteinExistence type="inferred from homology"/>
<evidence type="ECO:0000256" key="4">
    <source>
        <dbReference type="ARBA" id="ARBA00022989"/>
    </source>
</evidence>
<accession>A0A9D1I896</accession>
<comment type="caution">
    <text evidence="8">The sequence shown here is derived from an EMBL/GenBank/DDBJ whole genome shotgun (WGS) entry which is preliminary data.</text>
</comment>
<dbReference type="PANTHER" id="PTHR38459:SF1">
    <property type="entry name" value="PROPHAGE BACTOPRENOL-LINKED GLUCOSE TRANSLOCASE HOMOLOG"/>
    <property type="match status" value="1"/>
</dbReference>
<comment type="similarity">
    <text evidence="2">Belongs to the GtrA family.</text>
</comment>
<dbReference type="AlphaFoldDB" id="A0A9D1I896"/>
<dbReference type="GO" id="GO:0005886">
    <property type="term" value="C:plasma membrane"/>
    <property type="evidence" value="ECO:0007669"/>
    <property type="project" value="TreeGrafter"/>
</dbReference>
<gene>
    <name evidence="8" type="ORF">IAD50_05185</name>
</gene>
<evidence type="ECO:0000256" key="2">
    <source>
        <dbReference type="ARBA" id="ARBA00009399"/>
    </source>
</evidence>